<evidence type="ECO:0000259" key="1">
    <source>
        <dbReference type="Pfam" id="PF14534"/>
    </source>
</evidence>
<gene>
    <name evidence="2" type="ORF">Dpo_1c07300</name>
</gene>
<dbReference type="EMBL" id="APJX01000001">
    <property type="protein sequence ID" value="EMS81589.1"/>
    <property type="molecule type" value="Genomic_DNA"/>
</dbReference>
<accession>S0G6D4</accession>
<dbReference type="InterPro" id="IPR027843">
    <property type="entry name" value="DUF4440"/>
</dbReference>
<evidence type="ECO:0000313" key="3">
    <source>
        <dbReference type="Proteomes" id="UP000014216"/>
    </source>
</evidence>
<dbReference type="Proteomes" id="UP000014216">
    <property type="component" value="Unassembled WGS sequence"/>
</dbReference>
<dbReference type="SUPFAM" id="SSF54427">
    <property type="entry name" value="NTF2-like"/>
    <property type="match status" value="1"/>
</dbReference>
<proteinExistence type="predicted"/>
<protein>
    <submittedName>
        <fullName evidence="2">Putative SnoaL-like domain-containing protein</fullName>
    </submittedName>
</protein>
<organism evidence="2 3">
    <name type="scientific">Desulfotignum phosphitoxidans DSM 13687</name>
    <dbReference type="NCBI Taxonomy" id="1286635"/>
    <lineage>
        <taxon>Bacteria</taxon>
        <taxon>Pseudomonadati</taxon>
        <taxon>Thermodesulfobacteriota</taxon>
        <taxon>Desulfobacteria</taxon>
        <taxon>Desulfobacterales</taxon>
        <taxon>Desulfobacteraceae</taxon>
        <taxon>Desulfotignum</taxon>
    </lineage>
</organism>
<reference evidence="2 3" key="1">
    <citation type="journal article" date="2013" name="Genome Announc.">
        <title>Draft Genome Sequence of Desulfotignum phosphitoxidans DSM 13687 Strain FiPS-3.</title>
        <authorList>
            <person name="Poehlein A."/>
            <person name="Daniel R."/>
            <person name="Simeonova D.D."/>
        </authorList>
    </citation>
    <scope>NUCLEOTIDE SEQUENCE [LARGE SCALE GENOMIC DNA]</scope>
    <source>
        <strain evidence="2 3">DSM 13687</strain>
    </source>
</reference>
<feature type="domain" description="DUF4440" evidence="1">
    <location>
        <begin position="18"/>
        <end position="128"/>
    </location>
</feature>
<keyword evidence="3" id="KW-1185">Reference proteome</keyword>
<dbReference type="InterPro" id="IPR032710">
    <property type="entry name" value="NTF2-like_dom_sf"/>
</dbReference>
<name>S0G6D4_9BACT</name>
<dbReference type="Gene3D" id="3.10.450.50">
    <property type="match status" value="1"/>
</dbReference>
<dbReference type="AlphaFoldDB" id="S0G6D4"/>
<sequence length="142" mass="16081">MKSSADLDKTGIVKEVTDRFTQLVAAINQKDIAAWEKYYSKNEFVSAVAGGVFFATRSDWVQAITSNFSMRDSQQLKVREVKVFPLAPDTALLTSQNRVDMQLKNGQATISTHVYTMIWKKGKSGWQIIHSHESWVNEPARK</sequence>
<evidence type="ECO:0000313" key="2">
    <source>
        <dbReference type="EMBL" id="EMS81589.1"/>
    </source>
</evidence>
<comment type="caution">
    <text evidence="2">The sequence shown here is derived from an EMBL/GenBank/DDBJ whole genome shotgun (WGS) entry which is preliminary data.</text>
</comment>
<dbReference type="Pfam" id="PF14534">
    <property type="entry name" value="DUF4440"/>
    <property type="match status" value="1"/>
</dbReference>